<dbReference type="AlphaFoldDB" id="A0AAU8DWM2"/>
<keyword evidence="3" id="KW-0547">Nucleotide-binding</keyword>
<gene>
    <name evidence="3" type="ORF">ABLG96_20330</name>
</gene>
<dbReference type="EMBL" id="CP159218">
    <property type="protein sequence ID" value="XCG66001.1"/>
    <property type="molecule type" value="Genomic_DNA"/>
</dbReference>
<evidence type="ECO:0000313" key="3">
    <source>
        <dbReference type="EMBL" id="XCG66001.1"/>
    </source>
</evidence>
<keyword evidence="3" id="KW-0067">ATP-binding</keyword>
<organism evidence="3">
    <name type="scientific">Nakamurella sp. A5-74</name>
    <dbReference type="NCBI Taxonomy" id="3158264"/>
    <lineage>
        <taxon>Bacteria</taxon>
        <taxon>Bacillati</taxon>
        <taxon>Actinomycetota</taxon>
        <taxon>Actinomycetes</taxon>
        <taxon>Nakamurellales</taxon>
        <taxon>Nakamurellaceae</taxon>
        <taxon>Nakamurella</taxon>
    </lineage>
</organism>
<proteinExistence type="predicted"/>
<evidence type="ECO:0000259" key="2">
    <source>
        <dbReference type="Pfam" id="PF13191"/>
    </source>
</evidence>
<reference evidence="3" key="1">
    <citation type="submission" date="2024-05" db="EMBL/GenBank/DDBJ databases">
        <authorList>
            <person name="Cai S.Y."/>
            <person name="Jin L.M."/>
            <person name="Li H.R."/>
        </authorList>
    </citation>
    <scope>NUCLEOTIDE SEQUENCE</scope>
    <source>
        <strain evidence="3">A5-74</strain>
    </source>
</reference>
<sequence>MSGRHSDGPPSTRCPARRHQVTLLRAEVDSSLTSHGGLVIVAGEVGIGKSALIGTAMEQARAAGFLALAGTCWDSDAAPELWPWTQLIRAMHRSLGAAEFLRHQRGARSSCAARQICSGRLLPRSSREERTSRDPVTSATGPTIGA</sequence>
<feature type="compositionally biased region" description="Polar residues" evidence="1">
    <location>
        <begin position="134"/>
        <end position="146"/>
    </location>
</feature>
<dbReference type="Pfam" id="PF13191">
    <property type="entry name" value="AAA_16"/>
    <property type="match status" value="1"/>
</dbReference>
<protein>
    <submittedName>
        <fullName evidence="3">ATP-binding protein</fullName>
    </submittedName>
</protein>
<dbReference type="GO" id="GO:0005524">
    <property type="term" value="F:ATP binding"/>
    <property type="evidence" value="ECO:0007669"/>
    <property type="project" value="UniProtKB-KW"/>
</dbReference>
<dbReference type="RefSeq" id="WP_353651605.1">
    <property type="nucleotide sequence ID" value="NZ_CP159218.1"/>
</dbReference>
<feature type="domain" description="Orc1-like AAA ATPase" evidence="2">
    <location>
        <begin position="14"/>
        <end position="104"/>
    </location>
</feature>
<name>A0AAU8DWM2_9ACTN</name>
<accession>A0AAU8DWM2</accession>
<feature type="region of interest" description="Disordered" evidence="1">
    <location>
        <begin position="123"/>
        <end position="146"/>
    </location>
</feature>
<evidence type="ECO:0000256" key="1">
    <source>
        <dbReference type="SAM" id="MobiDB-lite"/>
    </source>
</evidence>
<dbReference type="InterPro" id="IPR041664">
    <property type="entry name" value="AAA_16"/>
</dbReference>